<accession>A0A0A9CRZ8</accession>
<feature type="transmembrane region" description="Helical" evidence="1">
    <location>
        <begin position="37"/>
        <end position="59"/>
    </location>
</feature>
<dbReference type="EMBL" id="GBRH01220692">
    <property type="protein sequence ID" value="JAD77203.1"/>
    <property type="molecule type" value="Transcribed_RNA"/>
</dbReference>
<sequence>MNFKCRHHLRYAIKRWAESLGLDCVLPSTPDVVGMKLALSNIFGFQGLIYIVLHTHLLWI</sequence>
<reference evidence="2" key="1">
    <citation type="submission" date="2014-09" db="EMBL/GenBank/DDBJ databases">
        <authorList>
            <person name="Magalhaes I.L.F."/>
            <person name="Oliveira U."/>
            <person name="Santos F.R."/>
            <person name="Vidigal T.H.D.A."/>
            <person name="Brescovit A.D."/>
            <person name="Santos A.J."/>
        </authorList>
    </citation>
    <scope>NUCLEOTIDE SEQUENCE</scope>
    <source>
        <tissue evidence="2">Shoot tissue taken approximately 20 cm above the soil surface</tissue>
    </source>
</reference>
<keyword evidence="1" id="KW-0472">Membrane</keyword>
<reference evidence="2" key="2">
    <citation type="journal article" date="2015" name="Data Brief">
        <title>Shoot transcriptome of the giant reed, Arundo donax.</title>
        <authorList>
            <person name="Barrero R.A."/>
            <person name="Guerrero F.D."/>
            <person name="Moolhuijzen P."/>
            <person name="Goolsby J.A."/>
            <person name="Tidwell J."/>
            <person name="Bellgard S.E."/>
            <person name="Bellgard M.I."/>
        </authorList>
    </citation>
    <scope>NUCLEOTIDE SEQUENCE</scope>
    <source>
        <tissue evidence="2">Shoot tissue taken approximately 20 cm above the soil surface</tissue>
    </source>
</reference>
<name>A0A0A9CRZ8_ARUDO</name>
<keyword evidence="1" id="KW-1133">Transmembrane helix</keyword>
<keyword evidence="1" id="KW-0812">Transmembrane</keyword>
<evidence type="ECO:0000256" key="1">
    <source>
        <dbReference type="SAM" id="Phobius"/>
    </source>
</evidence>
<protein>
    <submittedName>
        <fullName evidence="2">Uncharacterized protein</fullName>
    </submittedName>
</protein>
<proteinExistence type="predicted"/>
<evidence type="ECO:0000313" key="2">
    <source>
        <dbReference type="EMBL" id="JAD77203.1"/>
    </source>
</evidence>
<organism evidence="2">
    <name type="scientific">Arundo donax</name>
    <name type="common">Giant reed</name>
    <name type="synonym">Donax arundinaceus</name>
    <dbReference type="NCBI Taxonomy" id="35708"/>
    <lineage>
        <taxon>Eukaryota</taxon>
        <taxon>Viridiplantae</taxon>
        <taxon>Streptophyta</taxon>
        <taxon>Embryophyta</taxon>
        <taxon>Tracheophyta</taxon>
        <taxon>Spermatophyta</taxon>
        <taxon>Magnoliopsida</taxon>
        <taxon>Liliopsida</taxon>
        <taxon>Poales</taxon>
        <taxon>Poaceae</taxon>
        <taxon>PACMAD clade</taxon>
        <taxon>Arundinoideae</taxon>
        <taxon>Arundineae</taxon>
        <taxon>Arundo</taxon>
    </lineage>
</organism>
<dbReference type="AlphaFoldDB" id="A0A0A9CRZ8"/>